<gene>
    <name evidence="4" type="ORF">GWO68_15400</name>
</gene>
<dbReference type="GO" id="GO:0019877">
    <property type="term" value="P:diaminopimelate biosynthetic process"/>
    <property type="evidence" value="ECO:0007669"/>
    <property type="project" value="UniProtKB-ARBA"/>
</dbReference>
<dbReference type="AlphaFoldDB" id="A0A6B2H5A6"/>
<evidence type="ECO:0000256" key="2">
    <source>
        <dbReference type="PIRSR" id="PIRSR005962-1"/>
    </source>
</evidence>
<dbReference type="CDD" id="cd03886">
    <property type="entry name" value="M20_Acy1"/>
    <property type="match status" value="1"/>
</dbReference>
<dbReference type="InterPro" id="IPR011650">
    <property type="entry name" value="Peptidase_M20_dimer"/>
</dbReference>
<dbReference type="InterPro" id="IPR017439">
    <property type="entry name" value="Amidohydrolase"/>
</dbReference>
<keyword evidence="1 4" id="KW-0378">Hydrolase</keyword>
<dbReference type="PIRSF" id="PIRSF005962">
    <property type="entry name" value="Pept_M20D_amidohydro"/>
    <property type="match status" value="1"/>
</dbReference>
<evidence type="ECO:0000259" key="3">
    <source>
        <dbReference type="Pfam" id="PF07687"/>
    </source>
</evidence>
<dbReference type="SUPFAM" id="SSF53187">
    <property type="entry name" value="Zn-dependent exopeptidases"/>
    <property type="match status" value="1"/>
</dbReference>
<dbReference type="GO" id="GO:0046872">
    <property type="term" value="F:metal ion binding"/>
    <property type="evidence" value="ECO:0007669"/>
    <property type="project" value="UniProtKB-KW"/>
</dbReference>
<dbReference type="Gene3D" id="3.40.630.10">
    <property type="entry name" value="Zn peptidases"/>
    <property type="match status" value="1"/>
</dbReference>
<feature type="binding site" evidence="2">
    <location>
        <position position="367"/>
    </location>
    <ligand>
        <name>Mn(2+)</name>
        <dbReference type="ChEBI" id="CHEBI:29035"/>
        <label>2</label>
    </ligand>
</feature>
<keyword evidence="2" id="KW-0479">Metal-binding</keyword>
<feature type="binding site" evidence="2">
    <location>
        <position position="105"/>
    </location>
    <ligand>
        <name>Mn(2+)</name>
        <dbReference type="ChEBI" id="CHEBI:29035"/>
        <label>2</label>
    </ligand>
</feature>
<name>A0A6B2H5A6_9BACT</name>
<dbReference type="SUPFAM" id="SSF55031">
    <property type="entry name" value="Bacterial exopeptidase dimerisation domain"/>
    <property type="match status" value="1"/>
</dbReference>
<dbReference type="Pfam" id="PF01546">
    <property type="entry name" value="Peptidase_M20"/>
    <property type="match status" value="1"/>
</dbReference>
<comment type="caution">
    <text evidence="4">The sequence shown here is derived from an EMBL/GenBank/DDBJ whole genome shotgun (WGS) entry which is preliminary data.</text>
</comment>
<evidence type="ECO:0000313" key="4">
    <source>
        <dbReference type="EMBL" id="NDK57308.1"/>
    </source>
</evidence>
<sequence length="395" mass="43055">MNTADKIKQLAKAYAPDTVQVRRHIHANPELSFEEYNTAAYVKQTLERYGIAAESMAETGLVALIKGRNPEKKTIALRADLDALPIVEASEVDYRSKNEGVMHACGHDVHTASLLGAARILQEMRNTFEGTIKLVFQPGEEKFPGGASIMIKEGVLQNPAPEGIIGQHVFPLLAAGKVGFKSGMYMASADEIYITVKGKGGHAALPEMNIDPVLISAHLIVALQQIVSRYASPKIPTVLSFGKIEAKGATNVIPNEVKIEGTFRTMNEAWRREAHQKIKKLAGSLCESMGGSCDIDIKNGYPFLQNDPELTGRARTAAELYLGTDNVVDLDLWMGAEDFAYYSQEVPACFYRLGTRNEARGIISGVHTPTFDIDEAALETSIGLMAFIALQEMNA</sequence>
<reference evidence="4 5" key="1">
    <citation type="submission" date="2020-01" db="EMBL/GenBank/DDBJ databases">
        <authorList>
            <person name="Kim M.K."/>
        </authorList>
    </citation>
    <scope>NUCLEOTIDE SEQUENCE [LARGE SCALE GENOMIC DNA]</scope>
    <source>
        <strain evidence="4 5">BT213</strain>
    </source>
</reference>
<dbReference type="InterPro" id="IPR002933">
    <property type="entry name" value="Peptidase_M20"/>
</dbReference>
<dbReference type="PANTHER" id="PTHR11014">
    <property type="entry name" value="PEPTIDASE M20 FAMILY MEMBER"/>
    <property type="match status" value="1"/>
</dbReference>
<dbReference type="FunFam" id="3.30.70.360:FF:000001">
    <property type="entry name" value="N-acetyldiaminopimelate deacetylase"/>
    <property type="match status" value="1"/>
</dbReference>
<evidence type="ECO:0000313" key="5">
    <source>
        <dbReference type="Proteomes" id="UP000478546"/>
    </source>
</evidence>
<dbReference type="PANTHER" id="PTHR11014:SF63">
    <property type="entry name" value="METALLOPEPTIDASE, PUTATIVE (AFU_ORTHOLOGUE AFUA_6G09600)-RELATED"/>
    <property type="match status" value="1"/>
</dbReference>
<feature type="binding site" evidence="2">
    <location>
        <position position="107"/>
    </location>
    <ligand>
        <name>Mn(2+)</name>
        <dbReference type="ChEBI" id="CHEBI:29035"/>
        <label>2</label>
    </ligand>
</feature>
<feature type="binding site" evidence="2">
    <location>
        <position position="168"/>
    </location>
    <ligand>
        <name>Mn(2+)</name>
        <dbReference type="ChEBI" id="CHEBI:29035"/>
        <label>2</label>
    </ligand>
</feature>
<dbReference type="Proteomes" id="UP000478546">
    <property type="component" value="Unassembled WGS sequence"/>
</dbReference>
<proteinExistence type="predicted"/>
<protein>
    <submittedName>
        <fullName evidence="4">Amidohydrolase</fullName>
    </submittedName>
</protein>
<feature type="domain" description="Peptidase M20 dimerisation" evidence="3">
    <location>
        <begin position="193"/>
        <end position="285"/>
    </location>
</feature>
<dbReference type="Gene3D" id="3.30.70.360">
    <property type="match status" value="1"/>
</dbReference>
<keyword evidence="2" id="KW-0464">Manganese</keyword>
<feature type="binding site" evidence="2">
    <location>
        <position position="141"/>
    </location>
    <ligand>
        <name>Mn(2+)</name>
        <dbReference type="ChEBI" id="CHEBI:29035"/>
        <label>2</label>
    </ligand>
</feature>
<keyword evidence="5" id="KW-1185">Reference proteome</keyword>
<organism evidence="4 5">
    <name type="scientific">Pontibacter fetidus</name>
    <dbReference type="NCBI Taxonomy" id="2700082"/>
    <lineage>
        <taxon>Bacteria</taxon>
        <taxon>Pseudomonadati</taxon>
        <taxon>Bacteroidota</taxon>
        <taxon>Cytophagia</taxon>
        <taxon>Cytophagales</taxon>
        <taxon>Hymenobacteraceae</taxon>
        <taxon>Pontibacter</taxon>
    </lineage>
</organism>
<dbReference type="GO" id="GO:0050118">
    <property type="term" value="F:N-acetyldiaminopimelate deacetylase activity"/>
    <property type="evidence" value="ECO:0007669"/>
    <property type="project" value="UniProtKB-ARBA"/>
</dbReference>
<accession>A0A6B2H5A6</accession>
<comment type="cofactor">
    <cofactor evidence="2">
        <name>Mn(2+)</name>
        <dbReference type="ChEBI" id="CHEBI:29035"/>
    </cofactor>
    <text evidence="2">The Mn(2+) ion enhances activity.</text>
</comment>
<dbReference type="InterPro" id="IPR036264">
    <property type="entry name" value="Bact_exopeptidase_dim_dom"/>
</dbReference>
<dbReference type="NCBIfam" id="TIGR01891">
    <property type="entry name" value="amidohydrolases"/>
    <property type="match status" value="1"/>
</dbReference>
<dbReference type="Pfam" id="PF07687">
    <property type="entry name" value="M20_dimer"/>
    <property type="match status" value="1"/>
</dbReference>
<dbReference type="RefSeq" id="WP_162347370.1">
    <property type="nucleotide sequence ID" value="NZ_JAAEAA010000024.1"/>
</dbReference>
<evidence type="ECO:0000256" key="1">
    <source>
        <dbReference type="ARBA" id="ARBA00022801"/>
    </source>
</evidence>
<dbReference type="EMBL" id="JAAEAA010000024">
    <property type="protein sequence ID" value="NDK57308.1"/>
    <property type="molecule type" value="Genomic_DNA"/>
</dbReference>